<dbReference type="SUPFAM" id="SSF56300">
    <property type="entry name" value="Metallo-dependent phosphatases"/>
    <property type="match status" value="1"/>
</dbReference>
<name>A0A6P1CVC3_9NOCA</name>
<dbReference type="PROSITE" id="PS51318">
    <property type="entry name" value="TAT"/>
    <property type="match status" value="1"/>
</dbReference>
<dbReference type="PANTHER" id="PTHR10161:SF14">
    <property type="entry name" value="TARTRATE-RESISTANT ACID PHOSPHATASE TYPE 5"/>
    <property type="match status" value="1"/>
</dbReference>
<organism evidence="4 5">
    <name type="scientific">Nocardia cyriacigeorgica</name>
    <dbReference type="NCBI Taxonomy" id="135487"/>
    <lineage>
        <taxon>Bacteria</taxon>
        <taxon>Bacillati</taxon>
        <taxon>Actinomycetota</taxon>
        <taxon>Actinomycetes</taxon>
        <taxon>Mycobacteriales</taxon>
        <taxon>Nocardiaceae</taxon>
        <taxon>Nocardia</taxon>
    </lineage>
</organism>
<evidence type="ECO:0000256" key="2">
    <source>
        <dbReference type="ARBA" id="ARBA00022801"/>
    </source>
</evidence>
<dbReference type="GO" id="GO:0016787">
    <property type="term" value="F:hydrolase activity"/>
    <property type="evidence" value="ECO:0007669"/>
    <property type="project" value="UniProtKB-KW"/>
</dbReference>
<dbReference type="Pfam" id="PF00149">
    <property type="entry name" value="Metallophos"/>
    <property type="match status" value="1"/>
</dbReference>
<evidence type="ECO:0000313" key="4">
    <source>
        <dbReference type="EMBL" id="NEW35732.1"/>
    </source>
</evidence>
<dbReference type="RefSeq" id="WP_163847019.1">
    <property type="nucleotide sequence ID" value="NZ_AP026979.1"/>
</dbReference>
<dbReference type="PANTHER" id="PTHR10161">
    <property type="entry name" value="TARTRATE-RESISTANT ACID PHOSPHATASE TYPE 5"/>
    <property type="match status" value="1"/>
</dbReference>
<dbReference type="AlphaFoldDB" id="A0A6P1CVC3"/>
<evidence type="ECO:0000259" key="3">
    <source>
        <dbReference type="Pfam" id="PF00149"/>
    </source>
</evidence>
<accession>A0A6P1CVC3</accession>
<dbReference type="InterPro" id="IPR006311">
    <property type="entry name" value="TAT_signal"/>
</dbReference>
<evidence type="ECO:0000313" key="5">
    <source>
        <dbReference type="Proteomes" id="UP000471166"/>
    </source>
</evidence>
<dbReference type="InterPro" id="IPR051558">
    <property type="entry name" value="Metallophosphoesterase_PAP"/>
</dbReference>
<sequence length="376" mass="40886">MSGSAPEGGDVRVREDRAGVSGIGRRELLTGAAAAAAGITLAGLSPAHAVPVAEGVRKFAFPAGGESVRVLVTGDAGTGTRSQWAVADAMRAFHRREPFAMALGLGDNIYESGPNSTEDPQFAAKFEDPNTGLDFPWAMVLGNHDNSSVFPGDGGWLLRGDHEVRYHANSPRWWMPSRYYSVRVPEHNPVVEFFVLDLNPLAAYLPPLFTPYWAVDGQFMTEQRAWLDRAIAESPATWKIACTHHPYLNNGPHGDAGHYEGLPIEPINGVHVKRFFDEHVNGRCHLILSGHDHSLQVLEQTPEMKGTRQIVSGAAAKTVGAQPRVLPETAHNAQFQSFHQLGFMVLDLAPGGIDLRVHTVDPATGASTEEFRRRIA</sequence>
<dbReference type="EMBL" id="JAAGVB010000052">
    <property type="protein sequence ID" value="NEW35732.1"/>
    <property type="molecule type" value="Genomic_DNA"/>
</dbReference>
<keyword evidence="1" id="KW-0732">Signal</keyword>
<dbReference type="InterPro" id="IPR029052">
    <property type="entry name" value="Metallo-depent_PP-like"/>
</dbReference>
<dbReference type="Gene3D" id="3.60.21.10">
    <property type="match status" value="1"/>
</dbReference>
<comment type="caution">
    <text evidence="4">The sequence shown here is derived from an EMBL/GenBank/DDBJ whole genome shotgun (WGS) entry which is preliminary data.</text>
</comment>
<evidence type="ECO:0000256" key="1">
    <source>
        <dbReference type="ARBA" id="ARBA00022729"/>
    </source>
</evidence>
<gene>
    <name evidence="4" type="ORF">GV791_24655</name>
</gene>
<protein>
    <submittedName>
        <fullName evidence="4">Phosphoesterase</fullName>
    </submittedName>
</protein>
<keyword evidence="2" id="KW-0378">Hydrolase</keyword>
<reference evidence="4 5" key="1">
    <citation type="submission" date="2020-01" db="EMBL/GenBank/DDBJ databases">
        <title>Genetics and antimicrobial susceptibilities of Nocardia species isolated from the soil; a comparison with species isolated from humans.</title>
        <authorList>
            <person name="Carrasco G."/>
            <person name="Monzon S."/>
            <person name="Sansegundo M."/>
            <person name="Garcia E."/>
            <person name="Garrido N."/>
            <person name="Medina M.J."/>
            <person name="Villalon P."/>
            <person name="Ramirez-Arocha A.C."/>
            <person name="Jimenez P."/>
            <person name="Cuesta I."/>
            <person name="Valdezate S."/>
        </authorList>
    </citation>
    <scope>NUCLEOTIDE SEQUENCE [LARGE SCALE GENOMIC DNA]</scope>
    <source>
        <strain evidence="4 5">CNM20110626</strain>
    </source>
</reference>
<feature type="domain" description="Calcineurin-like phosphoesterase" evidence="3">
    <location>
        <begin position="69"/>
        <end position="294"/>
    </location>
</feature>
<proteinExistence type="predicted"/>
<dbReference type="Proteomes" id="UP000471166">
    <property type="component" value="Unassembled WGS sequence"/>
</dbReference>
<dbReference type="InterPro" id="IPR004843">
    <property type="entry name" value="Calcineurin-like_PHP"/>
</dbReference>